<dbReference type="AlphaFoldDB" id="A0A368JHZ4"/>
<evidence type="ECO:0008006" key="3">
    <source>
        <dbReference type="Google" id="ProtNLM"/>
    </source>
</evidence>
<gene>
    <name evidence="1" type="ORF">DUE52_27590</name>
</gene>
<sequence>MSGWRAGSVAQTSTSDYGTILAQLRQTDVFRECAEFKSSVERDTRNAAQSPNLTAEQREQLRLAYTGVYEKHDAFLKTVKQDLVNTQRMQAVAANPAAEAAQYATLYAAVKTEYDNRLVPVLQSIPGSGKAILDDLKAMAKATFSTVVSQVLTNVTTRIQQKLTLNAVLPVVNEQFYNPLRLKLWSELDIPAPATSIGNPALSGPTTTGNPALAAGSGTLVQPQSEAVVIPAPTVSQLSGTLMFVQTTNSTELPMNFELRTGKDIDVVTDVPNDHSTVPDLYFTTSEAYPLGTRFKIKVTNSAFTYVLVLNSDGVKLLHPRVQINSGNGGKDIDVVGDVTPATGDLQIPSTGSFAITPSKTGVQTESEDFALLLSKSELSVEEIIEKLNAIPGNLAERITQIFGGERVSLSQAGVQSMGNQLTFNAGGATQHVLPLVFKIRKM</sequence>
<comment type="caution">
    <text evidence="1">The sequence shown here is derived from an EMBL/GenBank/DDBJ whole genome shotgun (WGS) entry which is preliminary data.</text>
</comment>
<evidence type="ECO:0000313" key="1">
    <source>
        <dbReference type="EMBL" id="RCR66304.1"/>
    </source>
</evidence>
<reference evidence="1 2" key="1">
    <citation type="submission" date="2018-07" db="EMBL/GenBank/DDBJ databases">
        <title>Genome analysis of Larkinella rosea.</title>
        <authorList>
            <person name="Zhou Z."/>
            <person name="Wang G."/>
        </authorList>
    </citation>
    <scope>NUCLEOTIDE SEQUENCE [LARGE SCALE GENOMIC DNA]</scope>
    <source>
        <strain evidence="2">zzj9</strain>
    </source>
</reference>
<protein>
    <recommendedName>
        <fullName evidence="3">DUF4384 domain-containing protein</fullName>
    </recommendedName>
</protein>
<organism evidence="1 2">
    <name type="scientific">Larkinella punicea</name>
    <dbReference type="NCBI Taxonomy" id="2315727"/>
    <lineage>
        <taxon>Bacteria</taxon>
        <taxon>Pseudomonadati</taxon>
        <taxon>Bacteroidota</taxon>
        <taxon>Cytophagia</taxon>
        <taxon>Cytophagales</taxon>
        <taxon>Spirosomataceae</taxon>
        <taxon>Larkinella</taxon>
    </lineage>
</organism>
<dbReference type="Proteomes" id="UP000253383">
    <property type="component" value="Unassembled WGS sequence"/>
</dbReference>
<evidence type="ECO:0000313" key="2">
    <source>
        <dbReference type="Proteomes" id="UP000253383"/>
    </source>
</evidence>
<keyword evidence="2" id="KW-1185">Reference proteome</keyword>
<dbReference type="EMBL" id="QOWE01000029">
    <property type="protein sequence ID" value="RCR66304.1"/>
    <property type="molecule type" value="Genomic_DNA"/>
</dbReference>
<proteinExistence type="predicted"/>
<name>A0A368JHZ4_9BACT</name>
<accession>A0A368JHZ4</accession>